<dbReference type="GO" id="GO:0016070">
    <property type="term" value="P:RNA metabolic process"/>
    <property type="evidence" value="ECO:0007669"/>
    <property type="project" value="InterPro"/>
</dbReference>
<dbReference type="Proteomes" id="UP000004564">
    <property type="component" value="Chromosome"/>
</dbReference>
<accession>A0A6C8G644</accession>
<dbReference type="GO" id="GO:0016788">
    <property type="term" value="F:hydrolase activity, acting on ester bonds"/>
    <property type="evidence" value="ECO:0007669"/>
    <property type="project" value="InterPro"/>
</dbReference>
<dbReference type="Pfam" id="PF08845">
    <property type="entry name" value="SymE_toxin"/>
    <property type="match status" value="1"/>
</dbReference>
<gene>
    <name evidence="3" type="ORF">SEENIN0B_01119</name>
</gene>
<proteinExistence type="predicted"/>
<dbReference type="GO" id="GO:0003723">
    <property type="term" value="F:RNA binding"/>
    <property type="evidence" value="ECO:0007669"/>
    <property type="project" value="InterPro"/>
</dbReference>
<evidence type="ECO:0000313" key="4">
    <source>
        <dbReference type="Proteomes" id="UP000004564"/>
    </source>
</evidence>
<feature type="domain" description="Toxin SymE-like" evidence="2">
    <location>
        <begin position="70"/>
        <end position="102"/>
    </location>
</feature>
<protein>
    <recommendedName>
        <fullName evidence="2">Toxin SymE-like domain-containing protein</fullName>
    </recommendedName>
</protein>
<dbReference type="GO" id="GO:0005737">
    <property type="term" value="C:cytoplasm"/>
    <property type="evidence" value="ECO:0007669"/>
    <property type="project" value="InterPro"/>
</dbReference>
<dbReference type="AlphaFoldDB" id="A0A6C8G644"/>
<feature type="region of interest" description="Disordered" evidence="1">
    <location>
        <begin position="23"/>
        <end position="50"/>
    </location>
</feature>
<evidence type="ECO:0000259" key="2">
    <source>
        <dbReference type="Pfam" id="PF08845"/>
    </source>
</evidence>
<dbReference type="InterPro" id="IPR014944">
    <property type="entry name" value="Toxin_SymE-like"/>
</dbReference>
<evidence type="ECO:0000313" key="3">
    <source>
        <dbReference type="EMBL" id="EHB41268.1"/>
    </source>
</evidence>
<name>A0A6C8G644_SALIN</name>
<sequence length="149" mass="16871">MATTLTPDCNLLSNPCNTDTGLTLPVDHDKHQPKNSGPIKSTKKARSIRDPETVPDFSHYEFYSRVEAHSVRLYGKWMPQAGFINGMPVKIRVMKDCIVITPQNTRELWGCLEGMSVTYINQRKVKAWLKDFPGALNDTGDIPVIKRNR</sequence>
<comment type="caution">
    <text evidence="3">The sequence shown here is derived from an EMBL/GenBank/DDBJ whole genome shotgun (WGS) entry which is preliminary data.</text>
</comment>
<organism evidence="3 4">
    <name type="scientific">Salmonella enterica subsp. enterica serovar Infantis str. SARB27</name>
    <dbReference type="NCBI Taxonomy" id="596155"/>
    <lineage>
        <taxon>Bacteria</taxon>
        <taxon>Pseudomonadati</taxon>
        <taxon>Pseudomonadota</taxon>
        <taxon>Gammaproteobacteria</taxon>
        <taxon>Enterobacterales</taxon>
        <taxon>Enterobacteriaceae</taxon>
        <taxon>Salmonella</taxon>
    </lineage>
</organism>
<dbReference type="EMBL" id="AFYI01000002">
    <property type="protein sequence ID" value="EHB41268.1"/>
    <property type="molecule type" value="Genomic_DNA"/>
</dbReference>
<reference evidence="3 4" key="1">
    <citation type="submission" date="2011-09" db="EMBL/GenBank/DDBJ databases">
        <authorList>
            <person name="McClelland M."/>
            <person name="Clifton S."/>
            <person name="Porwollik S."/>
            <person name="Cheng P."/>
            <person name="Wollam A."/>
            <person name="Wang C."/>
            <person name="Pepin K."/>
            <person name="Bhonagiri V."/>
            <person name="Fulton R."/>
            <person name="Fulton L.F."/>
            <person name="Delehaunty K."/>
            <person name="Fronick C."/>
            <person name="O'Laughlin M."/>
            <person name="Godfrey J."/>
            <person name="Waligorski J."/>
            <person name="Appelbaum E."/>
            <person name="Farmer C."/>
            <person name="Strong C."/>
            <person name="Tomlinson C."/>
            <person name="Hou S."/>
            <person name="Minx P."/>
            <person name="Warren W."/>
            <person name="Wilson R.K."/>
        </authorList>
    </citation>
    <scope>NUCLEOTIDE SEQUENCE [LARGE SCALE GENOMIC DNA]</scope>
    <source>
        <strain evidence="4">SARB 27</strain>
    </source>
</reference>
<evidence type="ECO:0000256" key="1">
    <source>
        <dbReference type="SAM" id="MobiDB-lite"/>
    </source>
</evidence>